<reference evidence="2 3" key="1">
    <citation type="submission" date="2020-05" db="EMBL/GenBank/DDBJ databases">
        <title>Genome sequence of Isoptericola sp. JC619 isolated from Chilika lagoon, India.</title>
        <authorList>
            <person name="Kumar D."/>
            <person name="Appam K."/>
            <person name="Gandham S."/>
            <person name="Uppada J."/>
            <person name="Sasikala C."/>
            <person name="Venkata Ramana C."/>
        </authorList>
    </citation>
    <scope>NUCLEOTIDE SEQUENCE [LARGE SCALE GENOMIC DNA]</scope>
    <source>
        <strain evidence="2 3">JC619</strain>
    </source>
</reference>
<dbReference type="InterPro" id="IPR039422">
    <property type="entry name" value="MarR/SlyA-like"/>
</dbReference>
<gene>
    <name evidence="2" type="ORF">HLI28_06055</name>
</gene>
<dbReference type="PANTHER" id="PTHR33164">
    <property type="entry name" value="TRANSCRIPTIONAL REGULATOR, MARR FAMILY"/>
    <property type="match status" value="1"/>
</dbReference>
<comment type="caution">
    <text evidence="2">The sequence shown here is derived from an EMBL/GenBank/DDBJ whole genome shotgun (WGS) entry which is preliminary data.</text>
</comment>
<protein>
    <submittedName>
        <fullName evidence="2">MarR family transcriptional regulator</fullName>
    </submittedName>
</protein>
<dbReference type="EMBL" id="JABFAJ010000011">
    <property type="protein sequence ID" value="NNU27105.1"/>
    <property type="molecule type" value="Genomic_DNA"/>
</dbReference>
<dbReference type="PANTHER" id="PTHR33164:SF99">
    <property type="entry name" value="MARR FAMILY REGULATORY PROTEIN"/>
    <property type="match status" value="1"/>
</dbReference>
<dbReference type="Pfam" id="PF12802">
    <property type="entry name" value="MarR_2"/>
    <property type="match status" value="1"/>
</dbReference>
<dbReference type="SMART" id="SM00347">
    <property type="entry name" value="HTH_MARR"/>
    <property type="match status" value="1"/>
</dbReference>
<proteinExistence type="predicted"/>
<dbReference type="SUPFAM" id="SSF46785">
    <property type="entry name" value="Winged helix' DNA-binding domain"/>
    <property type="match status" value="1"/>
</dbReference>
<sequence length="168" mass="18134">MSIEEGRPAVAETARHAPTAQQLATWRAFIETTELLRSRLGARLQSESGMSLQDYSVLLALREAPARNLRSSELADAVGWERSRLSHHVGRMERRGLVERKGPADGGWGSCVHLTDAGADVFRRASVGHLQAVSELFIDALSPAQLDAAGEIAQALSARLADTGGPRR</sequence>
<dbReference type="InterPro" id="IPR000835">
    <property type="entry name" value="HTH_MarR-typ"/>
</dbReference>
<name>A0A849K5Q2_9MICO</name>
<feature type="domain" description="HTH marR-type" evidence="1">
    <location>
        <begin position="22"/>
        <end position="158"/>
    </location>
</feature>
<dbReference type="InterPro" id="IPR036388">
    <property type="entry name" value="WH-like_DNA-bd_sf"/>
</dbReference>
<dbReference type="GO" id="GO:0006950">
    <property type="term" value="P:response to stress"/>
    <property type="evidence" value="ECO:0007669"/>
    <property type="project" value="TreeGrafter"/>
</dbReference>
<dbReference type="PROSITE" id="PS50995">
    <property type="entry name" value="HTH_MARR_2"/>
    <property type="match status" value="1"/>
</dbReference>
<dbReference type="GO" id="GO:0003700">
    <property type="term" value="F:DNA-binding transcription factor activity"/>
    <property type="evidence" value="ECO:0007669"/>
    <property type="project" value="InterPro"/>
</dbReference>
<evidence type="ECO:0000259" key="1">
    <source>
        <dbReference type="PROSITE" id="PS50995"/>
    </source>
</evidence>
<dbReference type="Proteomes" id="UP000557204">
    <property type="component" value="Unassembled WGS sequence"/>
</dbReference>
<evidence type="ECO:0000313" key="3">
    <source>
        <dbReference type="Proteomes" id="UP000557204"/>
    </source>
</evidence>
<evidence type="ECO:0000313" key="2">
    <source>
        <dbReference type="EMBL" id="NNU27105.1"/>
    </source>
</evidence>
<keyword evidence="3" id="KW-1185">Reference proteome</keyword>
<dbReference type="AlphaFoldDB" id="A0A849K5Q2"/>
<organism evidence="2 3">
    <name type="scientific">Isoptericola sediminis</name>
    <dbReference type="NCBI Taxonomy" id="2733572"/>
    <lineage>
        <taxon>Bacteria</taxon>
        <taxon>Bacillati</taxon>
        <taxon>Actinomycetota</taxon>
        <taxon>Actinomycetes</taxon>
        <taxon>Micrococcales</taxon>
        <taxon>Promicromonosporaceae</taxon>
        <taxon>Isoptericola</taxon>
    </lineage>
</organism>
<dbReference type="InterPro" id="IPR036390">
    <property type="entry name" value="WH_DNA-bd_sf"/>
</dbReference>
<dbReference type="Gene3D" id="1.10.10.10">
    <property type="entry name" value="Winged helix-like DNA-binding domain superfamily/Winged helix DNA-binding domain"/>
    <property type="match status" value="1"/>
</dbReference>
<accession>A0A849K5Q2</accession>